<evidence type="ECO:0000313" key="2">
    <source>
        <dbReference type="EMBL" id="QJR01741.1"/>
    </source>
</evidence>
<accession>A0A084EGU5</accession>
<organism evidence="1 3">
    <name type="scientific">Sphingobium yanoikuyae</name>
    <name type="common">Sphingomonas yanoikuyae</name>
    <dbReference type="NCBI Taxonomy" id="13690"/>
    <lineage>
        <taxon>Bacteria</taxon>
        <taxon>Pseudomonadati</taxon>
        <taxon>Pseudomonadota</taxon>
        <taxon>Alphaproteobacteria</taxon>
        <taxon>Sphingomonadales</taxon>
        <taxon>Sphingomonadaceae</taxon>
        <taxon>Sphingobium</taxon>
    </lineage>
</organism>
<reference evidence="2 4" key="2">
    <citation type="submission" date="2020-04" db="EMBL/GenBank/DDBJ databases">
        <title>The Whole Genome Analysis of High salt-tolerant Sphingobium yanoikuyae YC-XJ2 with Aryl organophosphorus flame retardants (aryl-OPFRs)-degrading capacity and characteristics of Related phosphotriesterase.</title>
        <authorList>
            <person name="Li X."/>
        </authorList>
    </citation>
    <scope>NUCLEOTIDE SEQUENCE [LARGE SCALE GENOMIC DNA]</scope>
    <source>
        <strain evidence="2 4">YC-XJ2</strain>
    </source>
</reference>
<proteinExistence type="predicted"/>
<dbReference type="EMBL" id="JGVR01000024">
    <property type="protein sequence ID" value="KEZ17187.1"/>
    <property type="molecule type" value="Genomic_DNA"/>
</dbReference>
<dbReference type="Proteomes" id="UP000028534">
    <property type="component" value="Unassembled WGS sequence"/>
</dbReference>
<evidence type="ECO:0000313" key="1">
    <source>
        <dbReference type="EMBL" id="KEZ17187.1"/>
    </source>
</evidence>
<gene>
    <name evidence="1" type="ORF">CP98_03685</name>
    <name evidence="2" type="ORF">HH800_05755</name>
</gene>
<evidence type="ECO:0000313" key="4">
    <source>
        <dbReference type="Proteomes" id="UP000502611"/>
    </source>
</evidence>
<dbReference type="AlphaFoldDB" id="A0A084EGU5"/>
<dbReference type="Proteomes" id="UP000502611">
    <property type="component" value="Chromosome"/>
</dbReference>
<sequence length="46" mass="5391">MSPLTSFICFVLKNRPSRQDAGKEARRLNLRIDWARYYFDTLGAGR</sequence>
<protein>
    <submittedName>
        <fullName evidence="1">Uncharacterized protein</fullName>
    </submittedName>
</protein>
<dbReference type="RefSeq" id="WP_155276457.1">
    <property type="nucleotide sequence ID" value="NZ_CP053021.1"/>
</dbReference>
<dbReference type="PATRIC" id="fig|13690.10.peg.3774"/>
<name>A0A084EGU5_SPHYA</name>
<dbReference type="EMBL" id="CP053021">
    <property type="protein sequence ID" value="QJR01741.1"/>
    <property type="molecule type" value="Genomic_DNA"/>
</dbReference>
<reference evidence="1 3" key="1">
    <citation type="submission" date="2014-03" db="EMBL/GenBank/DDBJ databases">
        <title>Genome sequence of Sphingobium yanoikuyae B1.</title>
        <authorList>
            <person name="Gan H.M."/>
            <person name="Gan H.Y."/>
            <person name="Savka M.A."/>
        </authorList>
    </citation>
    <scope>NUCLEOTIDE SEQUENCE [LARGE SCALE GENOMIC DNA]</scope>
    <source>
        <strain evidence="1 3">B1</strain>
    </source>
</reference>
<evidence type="ECO:0000313" key="3">
    <source>
        <dbReference type="Proteomes" id="UP000028534"/>
    </source>
</evidence>